<evidence type="ECO:0000256" key="2">
    <source>
        <dbReference type="ARBA" id="ARBA00022448"/>
    </source>
</evidence>
<evidence type="ECO:0000256" key="3">
    <source>
        <dbReference type="ARBA" id="ARBA00022692"/>
    </source>
</evidence>
<sequence>MKLMIKPERFQTNLMVSRLKQPVLSAFSWPLTLGIPVSTTHAITGAISGVGSVKRLSAVRWDATLKIVWAWFLTIPAALVMAYFVYKLLDLIFL</sequence>
<dbReference type="GO" id="GO:0005315">
    <property type="term" value="F:phosphate transmembrane transporter activity"/>
    <property type="evidence" value="ECO:0007669"/>
    <property type="project" value="InterPro"/>
</dbReference>
<dbReference type="Proteomes" id="UP000182465">
    <property type="component" value="Unassembled WGS sequence"/>
</dbReference>
<feature type="transmembrane region" description="Helical" evidence="6">
    <location>
        <begin position="66"/>
        <end position="86"/>
    </location>
</feature>
<evidence type="ECO:0000313" key="8">
    <source>
        <dbReference type="Proteomes" id="UP000182465"/>
    </source>
</evidence>
<dbReference type="Pfam" id="PF01384">
    <property type="entry name" value="PHO4"/>
    <property type="match status" value="1"/>
</dbReference>
<dbReference type="EMBL" id="MNVB01000053">
    <property type="protein sequence ID" value="OIO16749.1"/>
    <property type="molecule type" value="Genomic_DNA"/>
</dbReference>
<dbReference type="PANTHER" id="PTHR11101:SF80">
    <property type="entry name" value="PHOSPHATE TRANSPORTER"/>
    <property type="match status" value="1"/>
</dbReference>
<keyword evidence="3 6" id="KW-0812">Transmembrane</keyword>
<evidence type="ECO:0000256" key="4">
    <source>
        <dbReference type="ARBA" id="ARBA00022989"/>
    </source>
</evidence>
<dbReference type="AlphaFoldDB" id="A0A1J4U1N3"/>
<evidence type="ECO:0000256" key="5">
    <source>
        <dbReference type="ARBA" id="ARBA00023136"/>
    </source>
</evidence>
<protein>
    <recommendedName>
        <fullName evidence="9">Inorganic phosphate transporter</fullName>
    </recommendedName>
</protein>
<keyword evidence="5 6" id="KW-0472">Membrane</keyword>
<dbReference type="GO" id="GO:0035435">
    <property type="term" value="P:phosphate ion transmembrane transport"/>
    <property type="evidence" value="ECO:0007669"/>
    <property type="project" value="TreeGrafter"/>
</dbReference>
<name>A0A1J4U1N3_9BACT</name>
<dbReference type="GO" id="GO:0016020">
    <property type="term" value="C:membrane"/>
    <property type="evidence" value="ECO:0007669"/>
    <property type="project" value="UniProtKB-SubCell"/>
</dbReference>
<dbReference type="PANTHER" id="PTHR11101">
    <property type="entry name" value="PHOSPHATE TRANSPORTER"/>
    <property type="match status" value="1"/>
</dbReference>
<proteinExistence type="predicted"/>
<gene>
    <name evidence="7" type="ORF">AUJ29_02385</name>
</gene>
<dbReference type="InterPro" id="IPR001204">
    <property type="entry name" value="Phos_transporter"/>
</dbReference>
<comment type="subcellular location">
    <subcellularLocation>
        <location evidence="1">Membrane</location>
        <topology evidence="1">Multi-pass membrane protein</topology>
    </subcellularLocation>
</comment>
<evidence type="ECO:0000313" key="7">
    <source>
        <dbReference type="EMBL" id="OIO16749.1"/>
    </source>
</evidence>
<evidence type="ECO:0000256" key="6">
    <source>
        <dbReference type="SAM" id="Phobius"/>
    </source>
</evidence>
<comment type="caution">
    <text evidence="7">The sequence shown here is derived from an EMBL/GenBank/DDBJ whole genome shotgun (WGS) entry which is preliminary data.</text>
</comment>
<evidence type="ECO:0000256" key="1">
    <source>
        <dbReference type="ARBA" id="ARBA00004141"/>
    </source>
</evidence>
<keyword evidence="2" id="KW-0813">Transport</keyword>
<evidence type="ECO:0008006" key="9">
    <source>
        <dbReference type="Google" id="ProtNLM"/>
    </source>
</evidence>
<accession>A0A1J4U1N3</accession>
<keyword evidence="4 6" id="KW-1133">Transmembrane helix</keyword>
<organism evidence="7 8">
    <name type="scientific">Candidatus Kuenenbacteria bacterium CG1_02_38_13</name>
    <dbReference type="NCBI Taxonomy" id="1805235"/>
    <lineage>
        <taxon>Bacteria</taxon>
        <taxon>Candidatus Kueneniibacteriota</taxon>
    </lineage>
</organism>
<reference evidence="7 8" key="1">
    <citation type="journal article" date="2016" name="Environ. Microbiol.">
        <title>Genomic resolution of a cold subsurface aquifer community provides metabolic insights for novel microbes adapted to high CO concentrations.</title>
        <authorList>
            <person name="Probst A.J."/>
            <person name="Castelle C.J."/>
            <person name="Singh A."/>
            <person name="Brown C.T."/>
            <person name="Anantharaman K."/>
            <person name="Sharon I."/>
            <person name="Hug L.A."/>
            <person name="Burstein D."/>
            <person name="Emerson J.B."/>
            <person name="Thomas B.C."/>
            <person name="Banfield J.F."/>
        </authorList>
    </citation>
    <scope>NUCLEOTIDE SEQUENCE [LARGE SCALE GENOMIC DNA]</scope>
    <source>
        <strain evidence="7">CG1_02_38_13</strain>
    </source>
</reference>